<dbReference type="InterPro" id="IPR002104">
    <property type="entry name" value="Integrase_catalytic"/>
</dbReference>
<evidence type="ECO:0000313" key="3">
    <source>
        <dbReference type="EMBL" id="UVF21475.1"/>
    </source>
</evidence>
<dbReference type="InterPro" id="IPR011010">
    <property type="entry name" value="DNA_brk_join_enz"/>
</dbReference>
<organism evidence="3 4">
    <name type="scientific">Microvirga terrae</name>
    <dbReference type="NCBI Taxonomy" id="2740529"/>
    <lineage>
        <taxon>Bacteria</taxon>
        <taxon>Pseudomonadati</taxon>
        <taxon>Pseudomonadota</taxon>
        <taxon>Alphaproteobacteria</taxon>
        <taxon>Hyphomicrobiales</taxon>
        <taxon>Methylobacteriaceae</taxon>
        <taxon>Microvirga</taxon>
    </lineage>
</organism>
<feature type="domain" description="Tyr recombinase" evidence="2">
    <location>
        <begin position="142"/>
        <end position="344"/>
    </location>
</feature>
<dbReference type="SUPFAM" id="SSF56349">
    <property type="entry name" value="DNA breaking-rejoining enzymes"/>
    <property type="match status" value="1"/>
</dbReference>
<keyword evidence="4" id="KW-1185">Reference proteome</keyword>
<evidence type="ECO:0000256" key="1">
    <source>
        <dbReference type="ARBA" id="ARBA00023172"/>
    </source>
</evidence>
<reference evidence="3" key="1">
    <citation type="submission" date="2022-08" db="EMBL/GenBank/DDBJ databases">
        <title>Microvirga terrae sp. nov., isolated from soil.</title>
        <authorList>
            <person name="Kim K.H."/>
            <person name="Seo Y.L."/>
            <person name="Kim J.M."/>
            <person name="Lee J.K."/>
            <person name="Han D.M."/>
            <person name="Jeon C.O."/>
        </authorList>
    </citation>
    <scope>NUCLEOTIDE SEQUENCE</scope>
    <source>
        <strain evidence="3">R24</strain>
    </source>
</reference>
<dbReference type="Proteomes" id="UP001017257">
    <property type="component" value="Chromosome"/>
</dbReference>
<keyword evidence="1" id="KW-0233">DNA recombination</keyword>
<name>A0ABY5RW56_9HYPH</name>
<protein>
    <submittedName>
        <fullName evidence="3">Site-specific integrase</fullName>
    </submittedName>
</protein>
<evidence type="ECO:0000313" key="4">
    <source>
        <dbReference type="Proteomes" id="UP001017257"/>
    </source>
</evidence>
<proteinExistence type="predicted"/>
<dbReference type="PROSITE" id="PS51898">
    <property type="entry name" value="TYR_RECOMBINASE"/>
    <property type="match status" value="1"/>
</dbReference>
<dbReference type="EMBL" id="CP102845">
    <property type="protein sequence ID" value="UVF21475.1"/>
    <property type="molecule type" value="Genomic_DNA"/>
</dbReference>
<accession>A0ABY5RW56</accession>
<dbReference type="InterPro" id="IPR013762">
    <property type="entry name" value="Integrase-like_cat_sf"/>
</dbReference>
<sequence length="353" mass="39889">MITSLPLDEWPATDPLAWLRACELGAGWRRGSAASRWTPITREDLERRYGYFHESLRERGALDFQAGAGRLITPENVDCYIERVHSGWTSVTLAGSVYKLRTIARILAPASDLEWLTGIAKDLDLVAYPLERFDRVVLSEVLITAGLTLVTEAQASRRRRPIWRAGQIRDGLMVAMLAYCPIRLKNFSELELGHSFAREQDRRTIKLPGPNVKNRRADLRLIRERLNPAIGLYLTWARPRLMRHTDEFMIGDEQSKLLTGPLWVGQYGEALSYGSVERRIMETTKSVIGRALSPHDFRRSGAFTAWYRAGAEPHLASGLLQHDEELVDENYNLASSLEVADLFGGWIDNIAGS</sequence>
<evidence type="ECO:0000259" key="2">
    <source>
        <dbReference type="PROSITE" id="PS51898"/>
    </source>
</evidence>
<dbReference type="Gene3D" id="1.10.443.10">
    <property type="entry name" value="Intergrase catalytic core"/>
    <property type="match status" value="1"/>
</dbReference>
<gene>
    <name evidence="3" type="ORF">HPT29_010300</name>
</gene>
<dbReference type="RefSeq" id="WP_173948684.1">
    <property type="nucleotide sequence ID" value="NZ_CP102845.1"/>
</dbReference>